<reference evidence="10" key="1">
    <citation type="journal article" date="2019" name="Int. J. Syst. Evol. Microbiol.">
        <title>The Global Catalogue of Microorganisms (GCM) 10K type strain sequencing project: providing services to taxonomists for standard genome sequencing and annotation.</title>
        <authorList>
            <consortium name="The Broad Institute Genomics Platform"/>
            <consortium name="The Broad Institute Genome Sequencing Center for Infectious Disease"/>
            <person name="Wu L."/>
            <person name="Ma J."/>
        </authorList>
    </citation>
    <scope>NUCLEOTIDE SEQUENCE [LARGE SCALE GENOMIC DNA]</scope>
    <source>
        <strain evidence="10">TBRC 7912</strain>
    </source>
</reference>
<feature type="domain" description="Phage shock protein PspC N-terminal" evidence="8">
    <location>
        <begin position="10"/>
        <end position="67"/>
    </location>
</feature>
<dbReference type="PANTHER" id="PTHR33885">
    <property type="entry name" value="PHAGE SHOCK PROTEIN C"/>
    <property type="match status" value="1"/>
</dbReference>
<keyword evidence="10" id="KW-1185">Reference proteome</keyword>
<feature type="transmembrane region" description="Helical" evidence="7">
    <location>
        <begin position="38"/>
        <end position="64"/>
    </location>
</feature>
<keyword evidence="5 7" id="KW-0472">Membrane</keyword>
<feature type="compositionally biased region" description="Polar residues" evidence="6">
    <location>
        <begin position="104"/>
        <end position="113"/>
    </location>
</feature>
<dbReference type="Pfam" id="PF04024">
    <property type="entry name" value="PspC"/>
    <property type="match status" value="1"/>
</dbReference>
<dbReference type="RefSeq" id="WP_352015302.1">
    <property type="nucleotide sequence ID" value="NZ_JBHSBC010000022.1"/>
</dbReference>
<feature type="region of interest" description="Disordered" evidence="6">
    <location>
        <begin position="98"/>
        <end position="156"/>
    </location>
</feature>
<sequence>MNENEFSSVKKLRRTRNGRVIAGVASGLGHYVGVDPNIIRAALAVASFFGGLGVGIYAVGWLLLPEEGKDSSILQDLVAKNKDNPVWLDAKAKAEQGWAKAENWSRNAGHNGSYQAPHQQAPYQQAPQYPTHQDPVAPYPTPGTAQRDNGGPAPQA</sequence>
<dbReference type="EMBL" id="JBHSBC010000022">
    <property type="protein sequence ID" value="MFC3982995.1"/>
    <property type="molecule type" value="Genomic_DNA"/>
</dbReference>
<dbReference type="InterPro" id="IPR052027">
    <property type="entry name" value="PspC"/>
</dbReference>
<comment type="subcellular location">
    <subcellularLocation>
        <location evidence="1">Cell membrane</location>
        <topology evidence="1">Single-pass membrane protein</topology>
    </subcellularLocation>
</comment>
<evidence type="ECO:0000256" key="5">
    <source>
        <dbReference type="ARBA" id="ARBA00023136"/>
    </source>
</evidence>
<keyword evidence="3 7" id="KW-0812">Transmembrane</keyword>
<organism evidence="9 10">
    <name type="scientific">Streptosporangium jomthongense</name>
    <dbReference type="NCBI Taxonomy" id="1193683"/>
    <lineage>
        <taxon>Bacteria</taxon>
        <taxon>Bacillati</taxon>
        <taxon>Actinomycetota</taxon>
        <taxon>Actinomycetes</taxon>
        <taxon>Streptosporangiales</taxon>
        <taxon>Streptosporangiaceae</taxon>
        <taxon>Streptosporangium</taxon>
    </lineage>
</organism>
<gene>
    <name evidence="9" type="ORF">ACFOYY_22880</name>
</gene>
<keyword evidence="2" id="KW-1003">Cell membrane</keyword>
<dbReference type="PANTHER" id="PTHR33885:SF3">
    <property type="entry name" value="PHAGE SHOCK PROTEIN C"/>
    <property type="match status" value="1"/>
</dbReference>
<evidence type="ECO:0000256" key="7">
    <source>
        <dbReference type="SAM" id="Phobius"/>
    </source>
</evidence>
<comment type="caution">
    <text evidence="9">The sequence shown here is derived from an EMBL/GenBank/DDBJ whole genome shotgun (WGS) entry which is preliminary data.</text>
</comment>
<protein>
    <submittedName>
        <fullName evidence="9">PspC domain-containing protein</fullName>
    </submittedName>
</protein>
<evidence type="ECO:0000256" key="4">
    <source>
        <dbReference type="ARBA" id="ARBA00022989"/>
    </source>
</evidence>
<dbReference type="Proteomes" id="UP001595698">
    <property type="component" value="Unassembled WGS sequence"/>
</dbReference>
<proteinExistence type="predicted"/>
<feature type="compositionally biased region" description="Low complexity" evidence="6">
    <location>
        <begin position="114"/>
        <end position="133"/>
    </location>
</feature>
<dbReference type="InterPro" id="IPR007168">
    <property type="entry name" value="Phageshock_PspC_N"/>
</dbReference>
<evidence type="ECO:0000313" key="10">
    <source>
        <dbReference type="Proteomes" id="UP001595698"/>
    </source>
</evidence>
<evidence type="ECO:0000256" key="6">
    <source>
        <dbReference type="SAM" id="MobiDB-lite"/>
    </source>
</evidence>
<evidence type="ECO:0000259" key="8">
    <source>
        <dbReference type="Pfam" id="PF04024"/>
    </source>
</evidence>
<evidence type="ECO:0000256" key="3">
    <source>
        <dbReference type="ARBA" id="ARBA00022692"/>
    </source>
</evidence>
<evidence type="ECO:0000256" key="2">
    <source>
        <dbReference type="ARBA" id="ARBA00022475"/>
    </source>
</evidence>
<accession>A0ABV8F4P7</accession>
<evidence type="ECO:0000256" key="1">
    <source>
        <dbReference type="ARBA" id="ARBA00004162"/>
    </source>
</evidence>
<keyword evidence="4 7" id="KW-1133">Transmembrane helix</keyword>
<evidence type="ECO:0000313" key="9">
    <source>
        <dbReference type="EMBL" id="MFC3982995.1"/>
    </source>
</evidence>
<name>A0ABV8F4P7_9ACTN</name>